<accession>A0A383BEC9</accession>
<dbReference type="Gene3D" id="2.130.10.130">
    <property type="entry name" value="Integrin alpha, N-terminal"/>
    <property type="match status" value="1"/>
</dbReference>
<dbReference type="SUPFAM" id="SSF69318">
    <property type="entry name" value="Integrin alpha N-terminal domain"/>
    <property type="match status" value="1"/>
</dbReference>
<dbReference type="InterPro" id="IPR011519">
    <property type="entry name" value="UnbV_ASPIC"/>
</dbReference>
<feature type="domain" description="ASPIC/UnbV" evidence="2">
    <location>
        <begin position="4"/>
        <end position="30"/>
    </location>
</feature>
<gene>
    <name evidence="3" type="ORF">METZ01_LOCUS471004</name>
</gene>
<dbReference type="InterPro" id="IPR013517">
    <property type="entry name" value="FG-GAP"/>
</dbReference>
<dbReference type="Pfam" id="PF07593">
    <property type="entry name" value="UnbV_ASPIC"/>
    <property type="match status" value="1"/>
</dbReference>
<protein>
    <recommendedName>
        <fullName evidence="2">ASPIC/UnbV domain-containing protein</fullName>
    </recommendedName>
</protein>
<organism evidence="3">
    <name type="scientific">marine metagenome</name>
    <dbReference type="NCBI Taxonomy" id="408172"/>
    <lineage>
        <taxon>unclassified sequences</taxon>
        <taxon>metagenomes</taxon>
        <taxon>ecological metagenomes</taxon>
    </lineage>
</organism>
<feature type="non-terminal residue" evidence="3">
    <location>
        <position position="1"/>
    </location>
</feature>
<dbReference type="AlphaFoldDB" id="A0A383BEC9"/>
<evidence type="ECO:0000256" key="1">
    <source>
        <dbReference type="ARBA" id="ARBA00022729"/>
    </source>
</evidence>
<evidence type="ECO:0000259" key="2">
    <source>
        <dbReference type="Pfam" id="PF07593"/>
    </source>
</evidence>
<sequence>SKGDKIQELLIVWPDGKRTKITDVKPNQRLLVEYEKTAELYIDKEENSTSLLDKEKNEMFEHRENVFDDFDREVLLPNKMSQLGPFIGVGDANADGLNDFFVGGASGQSGALLLQTEDGVVKTIDQPWESDAVCEDLGSVFVDIDGDSDLDLYVVSGGNEASLASENLMDRIYENKGNGKFSKYNGVLPNSGSGQVIVAEDYDQDGDMDLFLPGRQVPGNYPMPPKSSILQNKKGTFIDVTSKVCP</sequence>
<evidence type="ECO:0000313" key="3">
    <source>
        <dbReference type="EMBL" id="SVE18150.1"/>
    </source>
</evidence>
<proteinExistence type="predicted"/>
<dbReference type="Pfam" id="PF13517">
    <property type="entry name" value="FG-GAP_3"/>
    <property type="match status" value="1"/>
</dbReference>
<reference evidence="3" key="1">
    <citation type="submission" date="2018-05" db="EMBL/GenBank/DDBJ databases">
        <authorList>
            <person name="Lanie J.A."/>
            <person name="Ng W.-L."/>
            <person name="Kazmierczak K.M."/>
            <person name="Andrzejewski T.M."/>
            <person name="Davidsen T.M."/>
            <person name="Wayne K.J."/>
            <person name="Tettelin H."/>
            <person name="Glass J.I."/>
            <person name="Rusch D."/>
            <person name="Podicherti R."/>
            <person name="Tsui H.-C.T."/>
            <person name="Winkler M.E."/>
        </authorList>
    </citation>
    <scope>NUCLEOTIDE SEQUENCE</scope>
</reference>
<feature type="non-terminal residue" evidence="3">
    <location>
        <position position="246"/>
    </location>
</feature>
<keyword evidence="1" id="KW-0732">Signal</keyword>
<dbReference type="InterPro" id="IPR028994">
    <property type="entry name" value="Integrin_alpha_N"/>
</dbReference>
<name>A0A383BEC9_9ZZZZ</name>
<dbReference type="EMBL" id="UINC01199628">
    <property type="protein sequence ID" value="SVE18150.1"/>
    <property type="molecule type" value="Genomic_DNA"/>
</dbReference>